<dbReference type="GO" id="GO:0016616">
    <property type="term" value="F:oxidoreductase activity, acting on the CH-OH group of donors, NAD or NADP as acceptor"/>
    <property type="evidence" value="ECO:0007669"/>
    <property type="project" value="InterPro"/>
</dbReference>
<proteinExistence type="inferred from homology"/>
<dbReference type="EMBL" id="CP013652">
    <property type="protein sequence ID" value="ALS23067.1"/>
    <property type="molecule type" value="Genomic_DNA"/>
</dbReference>
<dbReference type="Proteomes" id="UP000061660">
    <property type="component" value="Chromosome"/>
</dbReference>
<reference evidence="6" key="1">
    <citation type="submission" date="2015-12" db="EMBL/GenBank/DDBJ databases">
        <title>Complete genome sequences of two moderately thermophilic Paenibacillus species.</title>
        <authorList>
            <person name="Butler R.III."/>
            <person name="Wang J."/>
            <person name="Stark B.C."/>
            <person name="Pombert J.-F."/>
        </authorList>
    </citation>
    <scope>NUCLEOTIDE SEQUENCE [LARGE SCALE GENOMIC DNA]</scope>
    <source>
        <strain evidence="6">32O-Y</strain>
    </source>
</reference>
<keyword evidence="2 4" id="KW-0560">Oxidoreductase</keyword>
<dbReference type="FunFam" id="3.40.50.720:FF:000203">
    <property type="entry name" value="D-3-phosphoglycerate dehydrogenase (SerA)"/>
    <property type="match status" value="1"/>
</dbReference>
<evidence type="ECO:0000256" key="4">
    <source>
        <dbReference type="RuleBase" id="RU003719"/>
    </source>
</evidence>
<dbReference type="SUPFAM" id="SSF51735">
    <property type="entry name" value="NAD(P)-binding Rossmann-fold domains"/>
    <property type="match status" value="1"/>
</dbReference>
<evidence type="ECO:0000313" key="6">
    <source>
        <dbReference type="Proteomes" id="UP000061660"/>
    </source>
</evidence>
<keyword evidence="3" id="KW-0520">NAD</keyword>
<dbReference type="InterPro" id="IPR050857">
    <property type="entry name" value="D-2-hydroxyacid_DH"/>
</dbReference>
<dbReference type="InterPro" id="IPR029753">
    <property type="entry name" value="D-isomer_DH_CS"/>
</dbReference>
<dbReference type="KEGG" id="pnp:IJ22_26940"/>
<dbReference type="Pfam" id="PF00389">
    <property type="entry name" value="2-Hacid_dh"/>
    <property type="match status" value="1"/>
</dbReference>
<reference evidence="5 6" key="2">
    <citation type="journal article" date="2016" name="Genome Announc.">
        <title>Complete Genome Sequences of Two Interactive Moderate Thermophiles, Paenibacillus napthalenovorans 32O-Y and Paenibacillus sp. 32O-W.</title>
        <authorList>
            <person name="Butler R.R.III."/>
            <person name="Wang J."/>
            <person name="Stark B.C."/>
            <person name="Pombert J.F."/>
        </authorList>
    </citation>
    <scope>NUCLEOTIDE SEQUENCE [LARGE SCALE GENOMIC DNA]</scope>
    <source>
        <strain evidence="5 6">32O-Y</strain>
    </source>
</reference>
<dbReference type="Pfam" id="PF02826">
    <property type="entry name" value="2-Hacid_dh_C"/>
    <property type="match status" value="1"/>
</dbReference>
<dbReference type="InterPro" id="IPR036291">
    <property type="entry name" value="NAD(P)-bd_dom_sf"/>
</dbReference>
<dbReference type="AlphaFoldDB" id="A0A0U2IMP0"/>
<evidence type="ECO:0000313" key="5">
    <source>
        <dbReference type="EMBL" id="ALS23067.1"/>
    </source>
</evidence>
<accession>A0A0U2IMP0</accession>
<dbReference type="STRING" id="162209.IJ22_26940"/>
<dbReference type="SUPFAM" id="SSF52283">
    <property type="entry name" value="Formate/glycerate dehydrogenase catalytic domain-like"/>
    <property type="match status" value="1"/>
</dbReference>
<evidence type="ECO:0000256" key="3">
    <source>
        <dbReference type="ARBA" id="ARBA00023027"/>
    </source>
</evidence>
<dbReference type="PANTHER" id="PTHR42789">
    <property type="entry name" value="D-ISOMER SPECIFIC 2-HYDROXYACID DEHYDROGENASE FAMILY PROTEIN (AFU_ORTHOLOGUE AFUA_6G10090)"/>
    <property type="match status" value="1"/>
</dbReference>
<dbReference type="GO" id="GO:0051287">
    <property type="term" value="F:NAD binding"/>
    <property type="evidence" value="ECO:0007669"/>
    <property type="project" value="InterPro"/>
</dbReference>
<evidence type="ECO:0000256" key="1">
    <source>
        <dbReference type="ARBA" id="ARBA00005854"/>
    </source>
</evidence>
<evidence type="ECO:0000256" key="2">
    <source>
        <dbReference type="ARBA" id="ARBA00023002"/>
    </source>
</evidence>
<dbReference type="InterPro" id="IPR006139">
    <property type="entry name" value="D-isomer_2_OHA_DH_cat_dom"/>
</dbReference>
<comment type="similarity">
    <text evidence="1 4">Belongs to the D-isomer specific 2-hydroxyacid dehydrogenase family.</text>
</comment>
<name>A0A0U2IMP0_9BACL</name>
<dbReference type="PATRIC" id="fig|162209.4.peg.2867"/>
<dbReference type="CDD" id="cd12175">
    <property type="entry name" value="2-Hacid_dh_11"/>
    <property type="match status" value="1"/>
</dbReference>
<dbReference type="OrthoDB" id="9805416at2"/>
<dbReference type="PANTHER" id="PTHR42789:SF1">
    <property type="entry name" value="D-ISOMER SPECIFIC 2-HYDROXYACID DEHYDROGENASE FAMILY PROTEIN (AFU_ORTHOLOGUE AFUA_6G10090)"/>
    <property type="match status" value="1"/>
</dbReference>
<dbReference type="InterPro" id="IPR006140">
    <property type="entry name" value="D-isomer_DH_NAD-bd"/>
</dbReference>
<dbReference type="PROSITE" id="PS00670">
    <property type="entry name" value="D_2_HYDROXYACID_DH_2"/>
    <property type="match status" value="1"/>
</dbReference>
<gene>
    <name evidence="5" type="ORF">IJ22_26940</name>
</gene>
<keyword evidence="6" id="KW-1185">Reference proteome</keyword>
<organism evidence="5 6">
    <name type="scientific">Paenibacillus naphthalenovorans</name>
    <dbReference type="NCBI Taxonomy" id="162209"/>
    <lineage>
        <taxon>Bacteria</taxon>
        <taxon>Bacillati</taxon>
        <taxon>Bacillota</taxon>
        <taxon>Bacilli</taxon>
        <taxon>Bacillales</taxon>
        <taxon>Paenibacillaceae</taxon>
        <taxon>Paenibacillus</taxon>
    </lineage>
</organism>
<protein>
    <submittedName>
        <fullName evidence="5">Glyoxylate reductase</fullName>
    </submittedName>
</protein>
<sequence length="329" mass="36896">MSKKKIIYFDQVFDEFKQLLEEHKPAGFELWYWEEMNPQEQQNKLAIADYLLVATRPLDKTILSGARNARFIQKTGVGVDNIDIEAATQFHLPVSNTPGGNSTGVAELTILLTLALYRKLPQVNQATKNGQWLMWELRPSSYEMEGKTHGFIGLGNIGRETAKRSKAFGTEIIYYDKYRVSEEFERQLGATYLPLEEVLKKADILSLHLPLLPETRGMIGLKELQLMKPSAVLINVARGGIVKEDELYHALKEGIIAGAGIDAWEFEPTDPGNPLLTLDNVIASPHLGAGTRDTLNKVLHLAFQNIKRVEEGDAPRFVVNNIETARIVD</sequence>
<dbReference type="Gene3D" id="3.40.50.720">
    <property type="entry name" value="NAD(P)-binding Rossmann-like Domain"/>
    <property type="match status" value="2"/>
</dbReference>
<dbReference type="RefSeq" id="WP_062409131.1">
    <property type="nucleotide sequence ID" value="NZ_CP013652.1"/>
</dbReference>